<dbReference type="Gene3D" id="3.30.70.2190">
    <property type="match status" value="1"/>
</dbReference>
<dbReference type="AlphaFoldDB" id="A0A1Q8SRA3"/>
<keyword evidence="6" id="KW-1185">Reference proteome</keyword>
<dbReference type="InterPro" id="IPR006094">
    <property type="entry name" value="Oxid_FAD_bind_N"/>
</dbReference>
<dbReference type="GO" id="GO:0003824">
    <property type="term" value="F:catalytic activity"/>
    <property type="evidence" value="ECO:0007669"/>
    <property type="project" value="InterPro"/>
</dbReference>
<dbReference type="Gene3D" id="1.10.45.10">
    <property type="entry name" value="Vanillyl-alcohol Oxidase, Chain A, domain 4"/>
    <property type="match status" value="1"/>
</dbReference>
<dbReference type="InterPro" id="IPR016169">
    <property type="entry name" value="FAD-bd_PCMH_sub2"/>
</dbReference>
<name>A0A1Q8SRA3_9GAMM</name>
<gene>
    <name evidence="5" type="ORF">BTW07_11790</name>
</gene>
<dbReference type="Pfam" id="PF02913">
    <property type="entry name" value="FAD-oxidase_C"/>
    <property type="match status" value="1"/>
</dbReference>
<protein>
    <submittedName>
        <fullName evidence="5">FAD-binding oxidoreductase</fullName>
    </submittedName>
</protein>
<dbReference type="EMBL" id="MSDO01000017">
    <property type="protein sequence ID" value="OLO03956.1"/>
    <property type="molecule type" value="Genomic_DNA"/>
</dbReference>
<evidence type="ECO:0000256" key="3">
    <source>
        <dbReference type="ARBA" id="ARBA00022827"/>
    </source>
</evidence>
<evidence type="ECO:0000313" key="5">
    <source>
        <dbReference type="EMBL" id="OLO03956.1"/>
    </source>
</evidence>
<sequence length="475" mass="51579">MTTREALFDDLSALLGKRGLLTDGGDMERYRVDWPGYRGAAPLAVARPSTTRQVADVVSYCHRHDIPLVPQGGHSGLVGGALPDADYPELVLSLERMTAIRHVDPINFTMSVDGGCVLQSIKDAAAAADCDFPLSLGAQGSCQIGGNVSTNAGGLNVLRYGMMRQLVLGLEVVLPDGRIYNGMKALHKNNTGYDLKQLFIGAEGTLGIVTGAVLKLFPRPQVSRTALLACPDIDAVLKLYALARRSCCDLLTAFELVPRTCLELAMEALPELRDPLETPSPVYVLMEAAASGPADLDAMIENLFERGFEAGALTDGVLASSETQARNLWHIREAMLEGQRNRGEHLRTDISIPISSLSAFHERASHEIQDLYPQATVIAYGHIGDGNLHFNILPPPGLEADERAALLHELEERLFGIVDDFDGSISAEHGIGRFKQSAFLETLSEPEYDIMRGLKHLLDPRCLMSPGRILPRPID</sequence>
<dbReference type="Gene3D" id="3.30.70.2740">
    <property type="match status" value="1"/>
</dbReference>
<proteinExistence type="inferred from homology"/>
<accession>A0A1Q8SRA3</accession>
<dbReference type="InterPro" id="IPR016167">
    <property type="entry name" value="FAD-bd_PCMH_sub1"/>
</dbReference>
<dbReference type="OrthoDB" id="9811557at2"/>
<dbReference type="Gene3D" id="3.30.465.10">
    <property type="match status" value="1"/>
</dbReference>
<dbReference type="GO" id="GO:0071949">
    <property type="term" value="F:FAD binding"/>
    <property type="evidence" value="ECO:0007669"/>
    <property type="project" value="InterPro"/>
</dbReference>
<dbReference type="PANTHER" id="PTHR43716">
    <property type="entry name" value="D-2-HYDROXYGLUTARATE DEHYDROGENASE, MITOCHONDRIAL"/>
    <property type="match status" value="1"/>
</dbReference>
<reference evidence="5 6" key="1">
    <citation type="submission" date="2016-12" db="EMBL/GenBank/DDBJ databases">
        <title>Draft genome sequences of strains Salinicola socius SMB35, Salinicola sp. MH3R3-1 and Chromohalobacter sp. SMB17 from the Verkhnekamsk potash mining region of Russia.</title>
        <authorList>
            <person name="Mavrodi D.V."/>
            <person name="Olsson B.E."/>
            <person name="Korsakova E.S."/>
            <person name="Pyankova A."/>
            <person name="Mavrodi O.V."/>
            <person name="Plotnikova E.G."/>
        </authorList>
    </citation>
    <scope>NUCLEOTIDE SEQUENCE [LARGE SCALE GENOMIC DNA]</scope>
    <source>
        <strain evidence="5 6">SMB35</strain>
    </source>
</reference>
<dbReference type="InterPro" id="IPR016171">
    <property type="entry name" value="Vanillyl_alc_oxidase_C-sub2"/>
</dbReference>
<keyword evidence="2" id="KW-0285">Flavoprotein</keyword>
<dbReference type="InterPro" id="IPR036318">
    <property type="entry name" value="FAD-bd_PCMH-like_sf"/>
</dbReference>
<dbReference type="PANTHER" id="PTHR43716:SF2">
    <property type="entry name" value="BLL6224 PROTEIN"/>
    <property type="match status" value="1"/>
</dbReference>
<comment type="similarity">
    <text evidence="1">Belongs to the FAD-binding oxidoreductase/transferase type 4 family.</text>
</comment>
<dbReference type="RefSeq" id="WP_075570364.1">
    <property type="nucleotide sequence ID" value="NZ_MSDO01000017.1"/>
</dbReference>
<keyword evidence="3" id="KW-0274">FAD</keyword>
<dbReference type="SUPFAM" id="SSF56176">
    <property type="entry name" value="FAD-binding/transporter-associated domain-like"/>
    <property type="match status" value="1"/>
</dbReference>
<organism evidence="5 6">
    <name type="scientific">Salinicola socius</name>
    <dbReference type="NCBI Taxonomy" id="404433"/>
    <lineage>
        <taxon>Bacteria</taxon>
        <taxon>Pseudomonadati</taxon>
        <taxon>Pseudomonadota</taxon>
        <taxon>Gammaproteobacteria</taxon>
        <taxon>Oceanospirillales</taxon>
        <taxon>Halomonadaceae</taxon>
        <taxon>Salinicola</taxon>
    </lineage>
</organism>
<evidence type="ECO:0000256" key="1">
    <source>
        <dbReference type="ARBA" id="ARBA00008000"/>
    </source>
</evidence>
<dbReference type="InterPro" id="IPR004113">
    <property type="entry name" value="FAD-bd_oxidored_4_C"/>
</dbReference>
<dbReference type="PROSITE" id="PS51387">
    <property type="entry name" value="FAD_PCMH"/>
    <property type="match status" value="1"/>
</dbReference>
<evidence type="ECO:0000256" key="2">
    <source>
        <dbReference type="ARBA" id="ARBA00022630"/>
    </source>
</evidence>
<evidence type="ECO:0000259" key="4">
    <source>
        <dbReference type="PROSITE" id="PS51387"/>
    </source>
</evidence>
<feature type="domain" description="FAD-binding PCMH-type" evidence="4">
    <location>
        <begin position="38"/>
        <end position="219"/>
    </location>
</feature>
<dbReference type="STRING" id="404433.BTW07_11790"/>
<dbReference type="Gene3D" id="3.30.43.10">
    <property type="entry name" value="Uridine Diphospho-n-acetylenolpyruvylglucosamine Reductase, domain 2"/>
    <property type="match status" value="1"/>
</dbReference>
<dbReference type="InterPro" id="IPR051264">
    <property type="entry name" value="FAD-oxidored/transferase_4"/>
</dbReference>
<dbReference type="SUPFAM" id="SSF55103">
    <property type="entry name" value="FAD-linked oxidases, C-terminal domain"/>
    <property type="match status" value="1"/>
</dbReference>
<dbReference type="GO" id="GO:0022904">
    <property type="term" value="P:respiratory electron transport chain"/>
    <property type="evidence" value="ECO:0007669"/>
    <property type="project" value="TreeGrafter"/>
</dbReference>
<comment type="caution">
    <text evidence="5">The sequence shown here is derived from an EMBL/GenBank/DDBJ whole genome shotgun (WGS) entry which is preliminary data.</text>
</comment>
<dbReference type="Proteomes" id="UP000186878">
    <property type="component" value="Unassembled WGS sequence"/>
</dbReference>
<evidence type="ECO:0000313" key="6">
    <source>
        <dbReference type="Proteomes" id="UP000186878"/>
    </source>
</evidence>
<dbReference type="Pfam" id="PF01565">
    <property type="entry name" value="FAD_binding_4"/>
    <property type="match status" value="1"/>
</dbReference>
<dbReference type="InterPro" id="IPR016164">
    <property type="entry name" value="FAD-linked_Oxase-like_C"/>
</dbReference>
<dbReference type="InterPro" id="IPR016166">
    <property type="entry name" value="FAD-bd_PCMH"/>
</dbReference>